<feature type="chain" id="PRO_5013109692" description="Carbohydrate-binding module family 19 domain-containing protein" evidence="1">
    <location>
        <begin position="18"/>
        <end position="398"/>
    </location>
</feature>
<dbReference type="PANTHER" id="PTHR34587">
    <property type="entry name" value="VWFA DOMAIN-CONTAINING PROTEIN"/>
    <property type="match status" value="1"/>
</dbReference>
<dbReference type="Proteomes" id="UP000184267">
    <property type="component" value="Unassembled WGS sequence"/>
</dbReference>
<proteinExistence type="predicted"/>
<reference evidence="2 3" key="1">
    <citation type="submission" date="2016-10" db="EMBL/GenBank/DDBJ databases">
        <title>Genome sequence of the basidiomycete white-rot fungus Trametes pubescens.</title>
        <authorList>
            <person name="Makela M.R."/>
            <person name="Granchi Z."/>
            <person name="Peng M."/>
            <person name="De Vries R.P."/>
            <person name="Grigoriev I."/>
            <person name="Riley R."/>
            <person name="Hilden K."/>
        </authorList>
    </citation>
    <scope>NUCLEOTIDE SEQUENCE [LARGE SCALE GENOMIC DNA]</scope>
    <source>
        <strain evidence="2 3">FBCC735</strain>
    </source>
</reference>
<organism evidence="2 3">
    <name type="scientific">Trametes pubescens</name>
    <name type="common">White-rot fungus</name>
    <dbReference type="NCBI Taxonomy" id="154538"/>
    <lineage>
        <taxon>Eukaryota</taxon>
        <taxon>Fungi</taxon>
        <taxon>Dikarya</taxon>
        <taxon>Basidiomycota</taxon>
        <taxon>Agaricomycotina</taxon>
        <taxon>Agaricomycetes</taxon>
        <taxon>Polyporales</taxon>
        <taxon>Polyporaceae</taxon>
        <taxon>Trametes</taxon>
    </lineage>
</organism>
<keyword evidence="1" id="KW-0732">Signal</keyword>
<dbReference type="STRING" id="154538.A0A1M2VNG7"/>
<sequence length="398" mass="39256">MQYSIFVTLALALSASASPRFHKRASFTLQNGKDAIALNQKFATLTANSPCTAGENACVNSQFAQCVNGKFVTTGCAGGLVCAALPLVNSAGTSITCTTAADRDARIAATGATAGDNAAAGGAAAASSSVAATTAAAASSSVAATTAAAASSAAATVASSSAAAATSTAAASGNNAGTGGAAAGGDDPQKSLTLVQSVIATGFENDGQDQPTAGQVPSLTSSNNFINFCATVPNLPITNGLQVKTGSCNPAPMGIIASTANMPSSKFVNPKNGATIKANTNFTIQMAISHLETGHFVNANENYFSAPQVVNSAGDIQGHSHVVIDKLTSLDQTTPTDPLNGFVFFKGLNDPAANGVLSTVVGGGLPAGTYRLASINAAANHQPALVAIAQHGSLDDMV</sequence>
<keyword evidence="3" id="KW-1185">Reference proteome</keyword>
<protein>
    <recommendedName>
        <fullName evidence="4">Carbohydrate-binding module family 19 domain-containing protein</fullName>
    </recommendedName>
</protein>
<comment type="caution">
    <text evidence="2">The sequence shown here is derived from an EMBL/GenBank/DDBJ whole genome shotgun (WGS) entry which is preliminary data.</text>
</comment>
<dbReference type="PANTHER" id="PTHR34587:SF2">
    <property type="entry name" value="G-PROTEIN COUPLED RECEPTORS FAMILY 1 PROFILE DOMAIN-CONTAINING PROTEIN"/>
    <property type="match status" value="1"/>
</dbReference>
<feature type="signal peptide" evidence="1">
    <location>
        <begin position="1"/>
        <end position="17"/>
    </location>
</feature>
<evidence type="ECO:0000313" key="3">
    <source>
        <dbReference type="Proteomes" id="UP000184267"/>
    </source>
</evidence>
<name>A0A1M2VNG7_TRAPU</name>
<dbReference type="InterPro" id="IPR053216">
    <property type="entry name" value="Appressorial_penetr-assoc"/>
</dbReference>
<gene>
    <name evidence="2" type="ORF">TRAPUB_14400</name>
</gene>
<evidence type="ECO:0000256" key="1">
    <source>
        <dbReference type="SAM" id="SignalP"/>
    </source>
</evidence>
<dbReference type="AlphaFoldDB" id="A0A1M2VNG7"/>
<dbReference type="OMA" id="ENACVNS"/>
<evidence type="ECO:0008006" key="4">
    <source>
        <dbReference type="Google" id="ProtNLM"/>
    </source>
</evidence>
<dbReference type="OrthoDB" id="2336871at2759"/>
<evidence type="ECO:0000313" key="2">
    <source>
        <dbReference type="EMBL" id="OJT09141.1"/>
    </source>
</evidence>
<accession>A0A1M2VNG7</accession>
<dbReference type="EMBL" id="MNAD01000981">
    <property type="protein sequence ID" value="OJT09141.1"/>
    <property type="molecule type" value="Genomic_DNA"/>
</dbReference>